<dbReference type="Gene3D" id="3.40.50.720">
    <property type="entry name" value="NAD(P)-binding Rossmann-like Domain"/>
    <property type="match status" value="1"/>
</dbReference>
<feature type="domain" description="Pyrroline-5-carboxylate reductase catalytic N-terminal" evidence="2">
    <location>
        <begin position="6"/>
        <end position="78"/>
    </location>
</feature>
<gene>
    <name evidence="3" type="ORF">Ocin01_19667</name>
</gene>
<dbReference type="Proteomes" id="UP000094527">
    <property type="component" value="Unassembled WGS sequence"/>
</dbReference>
<evidence type="ECO:0000259" key="2">
    <source>
        <dbReference type="Pfam" id="PF03807"/>
    </source>
</evidence>
<dbReference type="InterPro" id="IPR028939">
    <property type="entry name" value="P5C_Rdtase_cat_N"/>
</dbReference>
<accession>A0A1D2M226</accession>
<dbReference type="EMBL" id="LJIJ01006447">
    <property type="protein sequence ID" value="ODM87017.1"/>
    <property type="molecule type" value="Genomic_DNA"/>
</dbReference>
<dbReference type="InterPro" id="IPR036291">
    <property type="entry name" value="NAD(P)-bd_dom_sf"/>
</dbReference>
<dbReference type="GO" id="GO:0004735">
    <property type="term" value="F:pyrroline-5-carboxylate reductase activity"/>
    <property type="evidence" value="ECO:0007669"/>
    <property type="project" value="TreeGrafter"/>
</dbReference>
<dbReference type="Pfam" id="PF03807">
    <property type="entry name" value="F420_oxidored"/>
    <property type="match status" value="1"/>
</dbReference>
<evidence type="ECO:0000313" key="4">
    <source>
        <dbReference type="Proteomes" id="UP000094527"/>
    </source>
</evidence>
<dbReference type="SUPFAM" id="SSF51735">
    <property type="entry name" value="NAD(P)-binding Rossmann-fold domains"/>
    <property type="match status" value="1"/>
</dbReference>
<dbReference type="STRING" id="48709.A0A1D2M226"/>
<name>A0A1D2M226_ORCCI</name>
<dbReference type="PANTHER" id="PTHR11645:SF69">
    <property type="entry name" value="PYRROLINE-5-CARBOXYLATE REDUCTASE"/>
    <property type="match status" value="1"/>
</dbReference>
<keyword evidence="4" id="KW-1185">Reference proteome</keyword>
<proteinExistence type="inferred from homology"/>
<comment type="caution">
    <text evidence="3">The sequence shown here is derived from an EMBL/GenBank/DDBJ whole genome shotgun (WGS) entry which is preliminary data.</text>
</comment>
<dbReference type="PANTHER" id="PTHR11645">
    <property type="entry name" value="PYRROLINE-5-CARBOXYLATE REDUCTASE"/>
    <property type="match status" value="1"/>
</dbReference>
<dbReference type="GO" id="GO:0055129">
    <property type="term" value="P:L-proline biosynthetic process"/>
    <property type="evidence" value="ECO:0007669"/>
    <property type="project" value="TreeGrafter"/>
</dbReference>
<dbReference type="OMA" id="YGDELLC"/>
<evidence type="ECO:0000313" key="3">
    <source>
        <dbReference type="EMBL" id="ODM87017.1"/>
    </source>
</evidence>
<comment type="similarity">
    <text evidence="1">Belongs to the pyrroline-5-carboxylate reductase family.</text>
</comment>
<dbReference type="OrthoDB" id="10263291at2759"/>
<protein>
    <submittedName>
        <fullName evidence="3">Pyrroline-5-carboxylate reductase 3</fullName>
    </submittedName>
</protein>
<organism evidence="3 4">
    <name type="scientific">Orchesella cincta</name>
    <name type="common">Springtail</name>
    <name type="synonym">Podura cincta</name>
    <dbReference type="NCBI Taxonomy" id="48709"/>
    <lineage>
        <taxon>Eukaryota</taxon>
        <taxon>Metazoa</taxon>
        <taxon>Ecdysozoa</taxon>
        <taxon>Arthropoda</taxon>
        <taxon>Hexapoda</taxon>
        <taxon>Collembola</taxon>
        <taxon>Entomobryomorpha</taxon>
        <taxon>Entomobryoidea</taxon>
        <taxon>Orchesellidae</taxon>
        <taxon>Orchesellinae</taxon>
        <taxon>Orchesella</taxon>
    </lineage>
</organism>
<reference evidence="3 4" key="1">
    <citation type="journal article" date="2016" name="Genome Biol. Evol.">
        <title>Gene Family Evolution Reflects Adaptation to Soil Environmental Stressors in the Genome of the Collembolan Orchesella cincta.</title>
        <authorList>
            <person name="Faddeeva-Vakhrusheva A."/>
            <person name="Derks M.F."/>
            <person name="Anvar S.Y."/>
            <person name="Agamennone V."/>
            <person name="Suring W."/>
            <person name="Smit S."/>
            <person name="van Straalen N.M."/>
            <person name="Roelofs D."/>
        </authorList>
    </citation>
    <scope>NUCLEOTIDE SEQUENCE [LARGE SCALE GENOMIC DNA]</scope>
    <source>
        <tissue evidence="3">Mixed pool</tissue>
    </source>
</reference>
<dbReference type="AlphaFoldDB" id="A0A1D2M226"/>
<sequence length="84" mass="9167">MLGWNLGFIGAGQMAKAIGISLIQKGLVQPSQVTVSSPEASHLEVWKRNGCNATAHNAEVVQSSQLIMWAVKPQYFKQPFKILS</sequence>
<evidence type="ECO:0000256" key="1">
    <source>
        <dbReference type="ARBA" id="ARBA00005525"/>
    </source>
</evidence>